<dbReference type="SUPFAM" id="SSF48452">
    <property type="entry name" value="TPR-like"/>
    <property type="match status" value="1"/>
</dbReference>
<dbReference type="PROSITE" id="PS51257">
    <property type="entry name" value="PROKAR_LIPOPROTEIN"/>
    <property type="match status" value="1"/>
</dbReference>
<dbReference type="Pfam" id="PF12771">
    <property type="entry name" value="SusD-like_2"/>
    <property type="match status" value="1"/>
</dbReference>
<dbReference type="Proteomes" id="UP000199306">
    <property type="component" value="Unassembled WGS sequence"/>
</dbReference>
<dbReference type="STRING" id="1079859.SAMN04515674_102221"/>
<dbReference type="EMBL" id="FOXH01000002">
    <property type="protein sequence ID" value="SFP27751.1"/>
    <property type="molecule type" value="Genomic_DNA"/>
</dbReference>
<evidence type="ECO:0000313" key="2">
    <source>
        <dbReference type="EMBL" id="SFP27751.1"/>
    </source>
</evidence>
<feature type="signal peptide" evidence="1">
    <location>
        <begin position="1"/>
        <end position="21"/>
    </location>
</feature>
<dbReference type="AlphaFoldDB" id="A0A1I5P2I1"/>
<dbReference type="OrthoDB" id="843771at2"/>
<dbReference type="InterPro" id="IPR011990">
    <property type="entry name" value="TPR-like_helical_dom_sf"/>
</dbReference>
<proteinExistence type="predicted"/>
<dbReference type="Gene3D" id="1.25.40.390">
    <property type="match status" value="1"/>
</dbReference>
<keyword evidence="3" id="KW-1185">Reference proteome</keyword>
<accession>A0A1I5P2I1</accession>
<sequence length="480" mass="52629">MKRIYSYILVLLLASACTSNIEELNIDIKHPSAGTVPSATVFATSEANLFEQIVNTNVNRNVFRLFAQQWTETTYLDESNYDIVSRAIADAHWLQMYVRVLNNLKEAKSLVSAEVPLSDADKIAQKNKLAAIELLSIYSYQVLVDSFGNVPYAESLAPSNVNPKYDDAKAIYTDLAKRLDAALASINTSGGSFGSGDLVYGGDMAKWKKFGNFLKLKMGLTLADSDASTAKTMIEAAFTNGLPASNGDNTTLKYGGDVPNTNPIWLDLVQSGRHDFVPANTIVDIMNAVEDPRRAVYFTKLNDAYIGGPYAGGGNYTNFSQIGDKFNDPTLEGVLMDYAEVEFSLAESAARGFNVGGTAEAHYNKAISASIAYWGGSDDDAKTYLANPKVAYTTATGSFKQKIGTQKWLALYNRGFEAWTEWRRLDYPVFNPPAGKTYADIPVRFTYPIKEQTLNGANYKAASAAIGNDKLSTKLFWDKF</sequence>
<evidence type="ECO:0000256" key="1">
    <source>
        <dbReference type="SAM" id="SignalP"/>
    </source>
</evidence>
<dbReference type="InterPro" id="IPR041662">
    <property type="entry name" value="SusD-like_2"/>
</dbReference>
<organism evidence="2 3">
    <name type="scientific">Pseudarcicella hirudinis</name>
    <dbReference type="NCBI Taxonomy" id="1079859"/>
    <lineage>
        <taxon>Bacteria</taxon>
        <taxon>Pseudomonadati</taxon>
        <taxon>Bacteroidota</taxon>
        <taxon>Cytophagia</taxon>
        <taxon>Cytophagales</taxon>
        <taxon>Flectobacillaceae</taxon>
        <taxon>Pseudarcicella</taxon>
    </lineage>
</organism>
<gene>
    <name evidence="2" type="ORF">SAMN04515674_102221</name>
</gene>
<dbReference type="RefSeq" id="WP_092012656.1">
    <property type="nucleotide sequence ID" value="NZ_FOXH01000002.1"/>
</dbReference>
<reference evidence="2 3" key="1">
    <citation type="submission" date="2016-10" db="EMBL/GenBank/DDBJ databases">
        <authorList>
            <person name="de Groot N.N."/>
        </authorList>
    </citation>
    <scope>NUCLEOTIDE SEQUENCE [LARGE SCALE GENOMIC DNA]</scope>
    <source>
        <strain evidence="3">E92,LMG 26720,CCM 7988</strain>
    </source>
</reference>
<protein>
    <submittedName>
        <fullName evidence="2">Starch-binding associating with outer membrane</fullName>
    </submittedName>
</protein>
<name>A0A1I5P2I1_9BACT</name>
<keyword evidence="1" id="KW-0732">Signal</keyword>
<feature type="chain" id="PRO_5011538842" evidence="1">
    <location>
        <begin position="22"/>
        <end position="480"/>
    </location>
</feature>
<evidence type="ECO:0000313" key="3">
    <source>
        <dbReference type="Proteomes" id="UP000199306"/>
    </source>
</evidence>